<dbReference type="SUPFAM" id="SSF53271">
    <property type="entry name" value="PRTase-like"/>
    <property type="match status" value="1"/>
</dbReference>
<dbReference type="InterPro" id="IPR029057">
    <property type="entry name" value="PRTase-like"/>
</dbReference>
<dbReference type="EMBL" id="CP048711">
    <property type="protein sequence ID" value="QIB65857.1"/>
    <property type="molecule type" value="Genomic_DNA"/>
</dbReference>
<dbReference type="AlphaFoldDB" id="A0A6C0U4D9"/>
<feature type="domain" description="Double zinc ribbon" evidence="1">
    <location>
        <begin position="11"/>
        <end position="67"/>
    </location>
</feature>
<name>A0A6C0U4D9_9GAMM</name>
<dbReference type="InterPro" id="IPR044005">
    <property type="entry name" value="DZR_2"/>
</dbReference>
<sequence>MVDSGFFNACLEGLFPQYCLLCKLRSHQPLPLCDHCRTALQCNSHCCHRCALPLAPGAGQRVCGQCLQHPPALDRAIAPLIYEPNIAWLIQRWKFHREQRLAALFAQLWLDRVSPPADRDLLLPVPLHWRRLLWRGFNQATALGQALQDRNATLATTPLRGDRLARHRYTPAQARLGARARDHNLDAAFGVRFDASGLRIALIDDVMTTGATANTLAAALKRAGAEEVQLWCVARTPAPAG</sequence>
<proteinExistence type="predicted"/>
<dbReference type="Proteomes" id="UP000477680">
    <property type="component" value="Chromosome"/>
</dbReference>
<dbReference type="PANTHER" id="PTHR47505:SF1">
    <property type="entry name" value="DNA UTILIZATION PROTEIN YHGH"/>
    <property type="match status" value="1"/>
</dbReference>
<accession>A0A6C0U4D9</accession>
<reference evidence="2 3" key="1">
    <citation type="submission" date="2020-02" db="EMBL/GenBank/DDBJ databases">
        <title>Genome sequencing for Kineobactrum sp. M2.</title>
        <authorList>
            <person name="Park S.-J."/>
        </authorList>
    </citation>
    <scope>NUCLEOTIDE SEQUENCE [LARGE SCALE GENOMIC DNA]</scope>
    <source>
        <strain evidence="2 3">M2</strain>
    </source>
</reference>
<dbReference type="InterPro" id="IPR051910">
    <property type="entry name" value="ComF/GntX_DNA_util-trans"/>
</dbReference>
<dbReference type="Gene3D" id="3.40.50.2020">
    <property type="match status" value="1"/>
</dbReference>
<keyword evidence="3" id="KW-1185">Reference proteome</keyword>
<protein>
    <submittedName>
        <fullName evidence="2">ComF family protein</fullName>
    </submittedName>
</protein>
<evidence type="ECO:0000259" key="1">
    <source>
        <dbReference type="Pfam" id="PF18912"/>
    </source>
</evidence>
<gene>
    <name evidence="2" type="ORF">G3T16_10935</name>
</gene>
<dbReference type="Pfam" id="PF18912">
    <property type="entry name" value="DZR_2"/>
    <property type="match status" value="1"/>
</dbReference>
<dbReference type="KEGG" id="kim:G3T16_10935"/>
<organism evidence="2 3">
    <name type="scientific">Kineobactrum salinum</name>
    <dbReference type="NCBI Taxonomy" id="2708301"/>
    <lineage>
        <taxon>Bacteria</taxon>
        <taxon>Pseudomonadati</taxon>
        <taxon>Pseudomonadota</taxon>
        <taxon>Gammaproteobacteria</taxon>
        <taxon>Cellvibrionales</taxon>
        <taxon>Halieaceae</taxon>
        <taxon>Kineobactrum</taxon>
    </lineage>
</organism>
<dbReference type="PANTHER" id="PTHR47505">
    <property type="entry name" value="DNA UTILIZATION PROTEIN YHGH"/>
    <property type="match status" value="1"/>
</dbReference>
<evidence type="ECO:0000313" key="2">
    <source>
        <dbReference type="EMBL" id="QIB65857.1"/>
    </source>
</evidence>
<dbReference type="RefSeq" id="WP_163495298.1">
    <property type="nucleotide sequence ID" value="NZ_CP048711.1"/>
</dbReference>
<evidence type="ECO:0000313" key="3">
    <source>
        <dbReference type="Proteomes" id="UP000477680"/>
    </source>
</evidence>